<organism evidence="2 3">
    <name type="scientific">Fulvivirga sediminis</name>
    <dbReference type="NCBI Taxonomy" id="2803949"/>
    <lineage>
        <taxon>Bacteria</taxon>
        <taxon>Pseudomonadati</taxon>
        <taxon>Bacteroidota</taxon>
        <taxon>Cytophagia</taxon>
        <taxon>Cytophagales</taxon>
        <taxon>Fulvivirgaceae</taxon>
        <taxon>Fulvivirga</taxon>
    </lineage>
</organism>
<dbReference type="RefSeq" id="WP_202245892.1">
    <property type="nucleotide sequence ID" value="NZ_JAESIY010000010.1"/>
</dbReference>
<dbReference type="PANTHER" id="PTHR30386">
    <property type="entry name" value="MEMBRANE FUSION SUBUNIT OF EMRAB-TOLC MULTIDRUG EFFLUX PUMP"/>
    <property type="match status" value="1"/>
</dbReference>
<dbReference type="AlphaFoldDB" id="A0A937K285"/>
<reference evidence="2" key="1">
    <citation type="submission" date="2021-01" db="EMBL/GenBank/DDBJ databases">
        <title>Fulvivirga kasyanovii gen. nov., sp nov., a novel member of the phylum Bacteroidetes isolated from seawater in a mussel farm.</title>
        <authorList>
            <person name="Zhao L.-H."/>
            <person name="Wang Z.-J."/>
        </authorList>
    </citation>
    <scope>NUCLEOTIDE SEQUENCE</scope>
    <source>
        <strain evidence="2">2943</strain>
    </source>
</reference>
<name>A0A937K285_9BACT</name>
<evidence type="ECO:0000313" key="3">
    <source>
        <dbReference type="Proteomes" id="UP000659388"/>
    </source>
</evidence>
<gene>
    <name evidence="2" type="ORF">JL102_18280</name>
</gene>
<dbReference type="PRINTS" id="PR01490">
    <property type="entry name" value="RTXTOXIND"/>
</dbReference>
<keyword evidence="3" id="KW-1185">Reference proteome</keyword>
<evidence type="ECO:0000256" key="1">
    <source>
        <dbReference type="SAM" id="Coils"/>
    </source>
</evidence>
<dbReference type="EMBL" id="JAESIY010000010">
    <property type="protein sequence ID" value="MBL3658105.1"/>
    <property type="molecule type" value="Genomic_DNA"/>
</dbReference>
<sequence length="384" mass="43699">MKRLVYIGVVFLLIIVVLSLIIPIPREVNLNFKLMGGINEKVYQFPHKVYIQEVMVNSGDKVNSGQPLMTISSPEISKRIGEIEQARHNLNNFYEIKAPAIASRIKMLETKAEGLRNSLTKLKELISLARNSQVEEEGNLEEQLQLSKKSYERSRVLHDKNVMSDADWENALASYKMKEQELVHFINSSNLQITDYQYDLETLETEKESILIEVQKIKAEEKELEGELLSALALAQRQLQLDYGKCMVKENSITLICDTLGQVSFLTVKESELNPEEIGLKVINGKEKYIAYAFANPVQIGELQDNLKAVLKFDAYPHFYYGSINAKVKSISSSTNEEGFYSVKLTLDNLDERFPQMVKGMTGTATVVIQEKVVLDYLLYQLLK</sequence>
<feature type="coiled-coil region" evidence="1">
    <location>
        <begin position="200"/>
        <end position="227"/>
    </location>
</feature>
<evidence type="ECO:0000313" key="2">
    <source>
        <dbReference type="EMBL" id="MBL3658105.1"/>
    </source>
</evidence>
<accession>A0A937K285</accession>
<dbReference type="PANTHER" id="PTHR30386:SF28">
    <property type="entry name" value="EXPORTED PROTEIN"/>
    <property type="match status" value="1"/>
</dbReference>
<comment type="caution">
    <text evidence="2">The sequence shown here is derived from an EMBL/GenBank/DDBJ whole genome shotgun (WGS) entry which is preliminary data.</text>
</comment>
<keyword evidence="1" id="KW-0175">Coiled coil</keyword>
<dbReference type="Gene3D" id="2.40.30.170">
    <property type="match status" value="1"/>
</dbReference>
<protein>
    <submittedName>
        <fullName evidence="2">HlyD family efflux transporter periplasmic adaptor subunit</fullName>
    </submittedName>
</protein>
<dbReference type="InterPro" id="IPR050739">
    <property type="entry name" value="MFP"/>
</dbReference>
<dbReference type="Proteomes" id="UP000659388">
    <property type="component" value="Unassembled WGS sequence"/>
</dbReference>
<proteinExistence type="predicted"/>